<gene>
    <name evidence="4" type="ORF">SCLCIDRAFT_1211886</name>
</gene>
<dbReference type="SUPFAM" id="SSF52540">
    <property type="entry name" value="P-loop containing nucleoside triphosphate hydrolases"/>
    <property type="match status" value="1"/>
</dbReference>
<feature type="compositionally biased region" description="Basic and acidic residues" evidence="2">
    <location>
        <begin position="348"/>
        <end position="365"/>
    </location>
</feature>
<evidence type="ECO:0000313" key="4">
    <source>
        <dbReference type="EMBL" id="KIM65872.1"/>
    </source>
</evidence>
<feature type="region of interest" description="Disordered" evidence="2">
    <location>
        <begin position="343"/>
        <end position="396"/>
    </location>
</feature>
<dbReference type="InterPro" id="IPR006073">
    <property type="entry name" value="GTP-bd"/>
</dbReference>
<feature type="coiled-coil region" evidence="1">
    <location>
        <begin position="218"/>
        <end position="338"/>
    </location>
</feature>
<dbReference type="Pfam" id="PF01926">
    <property type="entry name" value="MMR_HSR1"/>
    <property type="match status" value="1"/>
</dbReference>
<proteinExistence type="predicted"/>
<dbReference type="InParanoid" id="A0A0C3ALP4"/>
<dbReference type="InterPro" id="IPR027417">
    <property type="entry name" value="P-loop_NTPase"/>
</dbReference>
<dbReference type="CDD" id="cd00882">
    <property type="entry name" value="Ras_like_GTPase"/>
    <property type="match status" value="1"/>
</dbReference>
<dbReference type="HOGENOM" id="CLU_018003_1_0_1"/>
<keyword evidence="5" id="KW-1185">Reference proteome</keyword>
<dbReference type="Proteomes" id="UP000053989">
    <property type="component" value="Unassembled WGS sequence"/>
</dbReference>
<evidence type="ECO:0000256" key="2">
    <source>
        <dbReference type="SAM" id="MobiDB-lite"/>
    </source>
</evidence>
<organism evidence="4 5">
    <name type="scientific">Scleroderma citrinum Foug A</name>
    <dbReference type="NCBI Taxonomy" id="1036808"/>
    <lineage>
        <taxon>Eukaryota</taxon>
        <taxon>Fungi</taxon>
        <taxon>Dikarya</taxon>
        <taxon>Basidiomycota</taxon>
        <taxon>Agaricomycotina</taxon>
        <taxon>Agaricomycetes</taxon>
        <taxon>Agaricomycetidae</taxon>
        <taxon>Boletales</taxon>
        <taxon>Sclerodermatineae</taxon>
        <taxon>Sclerodermataceae</taxon>
        <taxon>Scleroderma</taxon>
    </lineage>
</organism>
<dbReference type="OrthoDB" id="8954335at2759"/>
<dbReference type="AlphaFoldDB" id="A0A0C3ALP4"/>
<evidence type="ECO:0000256" key="1">
    <source>
        <dbReference type="SAM" id="Coils"/>
    </source>
</evidence>
<name>A0A0C3ALP4_9AGAM</name>
<reference evidence="4 5" key="1">
    <citation type="submission" date="2014-04" db="EMBL/GenBank/DDBJ databases">
        <authorList>
            <consortium name="DOE Joint Genome Institute"/>
            <person name="Kuo A."/>
            <person name="Kohler A."/>
            <person name="Nagy L.G."/>
            <person name="Floudas D."/>
            <person name="Copeland A."/>
            <person name="Barry K.W."/>
            <person name="Cichocki N."/>
            <person name="Veneault-Fourrey C."/>
            <person name="LaButti K."/>
            <person name="Lindquist E.A."/>
            <person name="Lipzen A."/>
            <person name="Lundell T."/>
            <person name="Morin E."/>
            <person name="Murat C."/>
            <person name="Sun H."/>
            <person name="Tunlid A."/>
            <person name="Henrissat B."/>
            <person name="Grigoriev I.V."/>
            <person name="Hibbett D.S."/>
            <person name="Martin F."/>
            <person name="Nordberg H.P."/>
            <person name="Cantor M.N."/>
            <person name="Hua S.X."/>
        </authorList>
    </citation>
    <scope>NUCLEOTIDE SEQUENCE [LARGE SCALE GENOMIC DNA]</scope>
    <source>
        <strain evidence="4 5">Foug A</strain>
    </source>
</reference>
<protein>
    <recommendedName>
        <fullName evidence="3">G domain-containing protein</fullName>
    </recommendedName>
</protein>
<dbReference type="EMBL" id="KN822020">
    <property type="protein sequence ID" value="KIM65872.1"/>
    <property type="molecule type" value="Genomic_DNA"/>
</dbReference>
<dbReference type="Gene3D" id="3.40.50.300">
    <property type="entry name" value="P-loop containing nucleotide triphosphate hydrolases"/>
    <property type="match status" value="1"/>
</dbReference>
<dbReference type="STRING" id="1036808.A0A0C3ALP4"/>
<evidence type="ECO:0000259" key="3">
    <source>
        <dbReference type="Pfam" id="PF01926"/>
    </source>
</evidence>
<keyword evidence="1" id="KW-0175">Coiled coil</keyword>
<sequence>MASRGKEIRIAIMGATGTGKSTFVNVASGSQLPVGRGLESCTGDVMTSKPFVLNGHTITLIDTPGFDDTNRSDTDILRSIAAYLANTYEQGARLAGIIYMHRISDTRLGGTSSRNFRIFRELCGESTLKNVLIVTNMWSEVDPELAEDRERELATNPKFFKPVVDRGARMLRNLNTRESAHAILRYLINSQAHTLQIQHELVNEHRDLAQTSAGTELTRLLKEQSNRHEEQLREVRRELEEAMRAKDEEARKELQEEITKKQDELDQIRSETERMAAEFAKERARLEARIAEMEKAHMEHLRNLEEQAQRERDLIAARDEAEKRASNLEKKLETVTAQVTIQQSRKIGPAERSDGRGGRVVERTDSTSTVSTRDHCGPRAIFPGATKSKPAEKSREAGAGTFIGSVFSSVFNATRSIFGL</sequence>
<evidence type="ECO:0000313" key="5">
    <source>
        <dbReference type="Proteomes" id="UP000053989"/>
    </source>
</evidence>
<accession>A0A0C3ALP4</accession>
<dbReference type="GO" id="GO:0005525">
    <property type="term" value="F:GTP binding"/>
    <property type="evidence" value="ECO:0007669"/>
    <property type="project" value="InterPro"/>
</dbReference>
<reference evidence="5" key="2">
    <citation type="submission" date="2015-01" db="EMBL/GenBank/DDBJ databases">
        <title>Evolutionary Origins and Diversification of the Mycorrhizal Mutualists.</title>
        <authorList>
            <consortium name="DOE Joint Genome Institute"/>
            <consortium name="Mycorrhizal Genomics Consortium"/>
            <person name="Kohler A."/>
            <person name="Kuo A."/>
            <person name="Nagy L.G."/>
            <person name="Floudas D."/>
            <person name="Copeland A."/>
            <person name="Barry K.W."/>
            <person name="Cichocki N."/>
            <person name="Veneault-Fourrey C."/>
            <person name="LaButti K."/>
            <person name="Lindquist E.A."/>
            <person name="Lipzen A."/>
            <person name="Lundell T."/>
            <person name="Morin E."/>
            <person name="Murat C."/>
            <person name="Riley R."/>
            <person name="Ohm R."/>
            <person name="Sun H."/>
            <person name="Tunlid A."/>
            <person name="Henrissat B."/>
            <person name="Grigoriev I.V."/>
            <person name="Hibbett D.S."/>
            <person name="Martin F."/>
        </authorList>
    </citation>
    <scope>NUCLEOTIDE SEQUENCE [LARGE SCALE GENOMIC DNA]</scope>
    <source>
        <strain evidence="5">Foug A</strain>
    </source>
</reference>
<feature type="domain" description="G" evidence="3">
    <location>
        <begin position="9"/>
        <end position="80"/>
    </location>
</feature>